<protein>
    <recommendedName>
        <fullName evidence="2">uroporphyrinogen-III C-methyltransferase</fullName>
        <ecNumber evidence="2">2.1.1.107</ecNumber>
    </recommendedName>
</protein>
<dbReference type="UniPathway" id="UPA00262">
    <property type="reaction ID" value="UER00211"/>
</dbReference>
<keyword evidence="3 8" id="KW-0489">Methyltransferase</keyword>
<dbReference type="AlphaFoldDB" id="A0A2V3U0W6"/>
<organism evidence="10 11">
    <name type="scientific">Chelatococcus asaccharovorans</name>
    <dbReference type="NCBI Taxonomy" id="28210"/>
    <lineage>
        <taxon>Bacteria</taxon>
        <taxon>Pseudomonadati</taxon>
        <taxon>Pseudomonadota</taxon>
        <taxon>Alphaproteobacteria</taxon>
        <taxon>Hyphomicrobiales</taxon>
        <taxon>Chelatococcaceae</taxon>
        <taxon>Chelatococcus</taxon>
    </lineage>
</organism>
<dbReference type="PROSITE" id="PS00839">
    <property type="entry name" value="SUMT_1"/>
    <property type="match status" value="1"/>
</dbReference>
<dbReference type="Proteomes" id="UP000248021">
    <property type="component" value="Unassembled WGS sequence"/>
</dbReference>
<dbReference type="Gene3D" id="3.30.950.10">
    <property type="entry name" value="Methyltransferase, Cobalt-precorrin-4 Transmethylase, Domain 2"/>
    <property type="match status" value="1"/>
</dbReference>
<gene>
    <name evidence="10" type="ORF">C7450_10969</name>
</gene>
<evidence type="ECO:0000256" key="4">
    <source>
        <dbReference type="ARBA" id="ARBA00022679"/>
    </source>
</evidence>
<dbReference type="NCBIfam" id="TIGR01469">
    <property type="entry name" value="cobA_cysG_Cterm"/>
    <property type="match status" value="1"/>
</dbReference>
<comment type="pathway">
    <text evidence="7">Porphyrin-containing compound metabolism; siroheme biosynthesis; precorrin-2 from uroporphyrinogen III: step 1/1.</text>
</comment>
<dbReference type="InterPro" id="IPR035996">
    <property type="entry name" value="4pyrrol_Methylase_sf"/>
</dbReference>
<keyword evidence="6" id="KW-0627">Porphyrin biosynthesis</keyword>
<evidence type="ECO:0000313" key="10">
    <source>
        <dbReference type="EMBL" id="PXW55661.1"/>
    </source>
</evidence>
<dbReference type="GO" id="GO:0019354">
    <property type="term" value="P:siroheme biosynthetic process"/>
    <property type="evidence" value="ECO:0007669"/>
    <property type="project" value="UniProtKB-UniPathway"/>
</dbReference>
<keyword evidence="4 8" id="KW-0808">Transferase</keyword>
<evidence type="ECO:0000256" key="3">
    <source>
        <dbReference type="ARBA" id="ARBA00022603"/>
    </source>
</evidence>
<dbReference type="Gene3D" id="3.40.1010.10">
    <property type="entry name" value="Cobalt-precorrin-4 Transmethylase, Domain 1"/>
    <property type="match status" value="1"/>
</dbReference>
<dbReference type="InterPro" id="IPR006366">
    <property type="entry name" value="CobA/CysG_C"/>
</dbReference>
<evidence type="ECO:0000256" key="5">
    <source>
        <dbReference type="ARBA" id="ARBA00022691"/>
    </source>
</evidence>
<dbReference type="CDD" id="cd11642">
    <property type="entry name" value="SUMT"/>
    <property type="match status" value="1"/>
</dbReference>
<comment type="caution">
    <text evidence="10">The sequence shown here is derived from an EMBL/GenBank/DDBJ whole genome shotgun (WGS) entry which is preliminary data.</text>
</comment>
<dbReference type="InterPro" id="IPR014776">
    <property type="entry name" value="4pyrrole_Mease_sub2"/>
</dbReference>
<evidence type="ECO:0000259" key="9">
    <source>
        <dbReference type="Pfam" id="PF00590"/>
    </source>
</evidence>
<dbReference type="Pfam" id="PF00590">
    <property type="entry name" value="TP_methylase"/>
    <property type="match status" value="1"/>
</dbReference>
<name>A0A2V3U0W6_9HYPH</name>
<comment type="similarity">
    <text evidence="1 8">Belongs to the precorrin methyltransferase family.</text>
</comment>
<evidence type="ECO:0000256" key="1">
    <source>
        <dbReference type="ARBA" id="ARBA00005879"/>
    </source>
</evidence>
<evidence type="ECO:0000256" key="2">
    <source>
        <dbReference type="ARBA" id="ARBA00012162"/>
    </source>
</evidence>
<dbReference type="GO" id="GO:0004851">
    <property type="term" value="F:uroporphyrin-III C-methyltransferase activity"/>
    <property type="evidence" value="ECO:0007669"/>
    <property type="project" value="UniProtKB-EC"/>
</dbReference>
<keyword evidence="11" id="KW-1185">Reference proteome</keyword>
<evidence type="ECO:0000256" key="7">
    <source>
        <dbReference type="ARBA" id="ARBA00025705"/>
    </source>
</evidence>
<proteinExistence type="inferred from homology"/>
<dbReference type="InterPro" id="IPR000878">
    <property type="entry name" value="4pyrrol_Mease"/>
</dbReference>
<keyword evidence="5" id="KW-0949">S-adenosyl-L-methionine</keyword>
<evidence type="ECO:0000313" key="11">
    <source>
        <dbReference type="Proteomes" id="UP000248021"/>
    </source>
</evidence>
<dbReference type="OrthoDB" id="9815856at2"/>
<dbReference type="PANTHER" id="PTHR45790">
    <property type="entry name" value="SIROHEME SYNTHASE-RELATED"/>
    <property type="match status" value="1"/>
</dbReference>
<evidence type="ECO:0000256" key="6">
    <source>
        <dbReference type="ARBA" id="ARBA00023244"/>
    </source>
</evidence>
<accession>A0A2V3U0W6</accession>
<dbReference type="EMBL" id="QJJK01000009">
    <property type="protein sequence ID" value="PXW55661.1"/>
    <property type="molecule type" value="Genomic_DNA"/>
</dbReference>
<sequence>MIRPSTDPASLPISLQALTPAFAVGEVWLVGAGPGDPGLLTLHAVNALAQADAIVYDALVDPRVLGLARPGTLLEFAGKRGGKPSPQQADITRRLIALAREGRRVLRLKGGDPFVFGRGGEEALALVEAGIPFRIVPGVTAGLGGLASALIPATTRGTNQAVVLATGHAAAGSEEDLDWAALARLRQPLVLYMAVANLPRIADALMAGGADPATPVAIVASATLPSEQILETTLDAAAEALAAAGIAAPSIVAIGSIVGLRARLRGLTEGMTA</sequence>
<reference evidence="10 11" key="1">
    <citation type="submission" date="2018-05" db="EMBL/GenBank/DDBJ databases">
        <title>Genomic Encyclopedia of Type Strains, Phase IV (KMG-IV): sequencing the most valuable type-strain genomes for metagenomic binning, comparative biology and taxonomic classification.</title>
        <authorList>
            <person name="Goeker M."/>
        </authorList>
    </citation>
    <scope>NUCLEOTIDE SEQUENCE [LARGE SCALE GENOMIC DNA]</scope>
    <source>
        <strain evidence="10 11">DSM 6462</strain>
    </source>
</reference>
<dbReference type="InterPro" id="IPR003043">
    <property type="entry name" value="Uropor_MeTrfase_CS"/>
</dbReference>
<dbReference type="PROSITE" id="PS00840">
    <property type="entry name" value="SUMT_2"/>
    <property type="match status" value="1"/>
</dbReference>
<evidence type="ECO:0000256" key="8">
    <source>
        <dbReference type="RuleBase" id="RU003960"/>
    </source>
</evidence>
<feature type="domain" description="Tetrapyrrole methylase" evidence="9">
    <location>
        <begin position="27"/>
        <end position="237"/>
    </location>
</feature>
<dbReference type="SUPFAM" id="SSF53790">
    <property type="entry name" value="Tetrapyrrole methylase"/>
    <property type="match status" value="1"/>
</dbReference>
<dbReference type="PANTHER" id="PTHR45790:SF3">
    <property type="entry name" value="S-ADENOSYL-L-METHIONINE-DEPENDENT UROPORPHYRINOGEN III METHYLTRANSFERASE, CHLOROPLASTIC"/>
    <property type="match status" value="1"/>
</dbReference>
<dbReference type="InterPro" id="IPR050161">
    <property type="entry name" value="Siro_Cobalamin_biosynth"/>
</dbReference>
<dbReference type="InterPro" id="IPR014777">
    <property type="entry name" value="4pyrrole_Mease_sub1"/>
</dbReference>
<dbReference type="EC" id="2.1.1.107" evidence="2"/>
<dbReference type="FunFam" id="3.40.1010.10:FF:000001">
    <property type="entry name" value="Siroheme synthase"/>
    <property type="match status" value="1"/>
</dbReference>
<dbReference type="NCBIfam" id="NF004790">
    <property type="entry name" value="PRK06136.1"/>
    <property type="match status" value="1"/>
</dbReference>
<dbReference type="GO" id="GO:0032259">
    <property type="term" value="P:methylation"/>
    <property type="evidence" value="ECO:0007669"/>
    <property type="project" value="UniProtKB-KW"/>
</dbReference>